<name>A0AAE4T1G4_9LACT</name>
<evidence type="ECO:0008006" key="3">
    <source>
        <dbReference type="Google" id="ProtNLM"/>
    </source>
</evidence>
<reference evidence="1" key="1">
    <citation type="submission" date="2023-10" db="EMBL/GenBank/DDBJ databases">
        <title>Production of high quality cheese from raw caw milk (raw cheese).</title>
        <authorList>
            <person name="Samouris G."/>
        </authorList>
    </citation>
    <scope>NUCLEOTIDE SEQUENCE</scope>
    <source>
        <strain evidence="1">M17-3</strain>
    </source>
</reference>
<dbReference type="RefSeq" id="WP_317059155.1">
    <property type="nucleotide sequence ID" value="NZ_JAWHVL010000018.1"/>
</dbReference>
<dbReference type="Proteomes" id="UP001186047">
    <property type="component" value="Unassembled WGS sequence"/>
</dbReference>
<evidence type="ECO:0000313" key="1">
    <source>
        <dbReference type="EMBL" id="MDV2632750.1"/>
    </source>
</evidence>
<proteinExistence type="predicted"/>
<organism evidence="1 2">
    <name type="scientific">Lactococcus lactis</name>
    <dbReference type="NCBI Taxonomy" id="1358"/>
    <lineage>
        <taxon>Bacteria</taxon>
        <taxon>Bacillati</taxon>
        <taxon>Bacillota</taxon>
        <taxon>Bacilli</taxon>
        <taxon>Lactobacillales</taxon>
        <taxon>Streptococcaceae</taxon>
        <taxon>Lactococcus</taxon>
    </lineage>
</organism>
<sequence length="157" mass="17921">MRRLIDLTGQKFGRLTVIERSNIKKHRTTAVWKCQCDCGKIVHVRSDSLRGENGTESCGCLSAMLSSKRVAVIHTIEAKSKAIKGHHNLIKANKNNIIGTRNVTYIPTNAYAKYNVSIIREGKKYRQSFPTLKQAERAKEYVLSRYKKCIPNWNDKL</sequence>
<accession>A0AAE4T1G4</accession>
<dbReference type="AlphaFoldDB" id="A0AAE4T1G4"/>
<evidence type="ECO:0000313" key="2">
    <source>
        <dbReference type="Proteomes" id="UP001186047"/>
    </source>
</evidence>
<comment type="caution">
    <text evidence="1">The sequence shown here is derived from an EMBL/GenBank/DDBJ whole genome shotgun (WGS) entry which is preliminary data.</text>
</comment>
<dbReference type="EMBL" id="JAWHVL010000018">
    <property type="protein sequence ID" value="MDV2632750.1"/>
    <property type="molecule type" value="Genomic_DNA"/>
</dbReference>
<gene>
    <name evidence="1" type="ORF">RZO31_07650</name>
</gene>
<protein>
    <recommendedName>
        <fullName evidence="3">AP2 domain-containing protein</fullName>
    </recommendedName>
</protein>